<gene>
    <name evidence="2" type="ORF">EYC98_06020</name>
</gene>
<keyword evidence="3" id="KW-1185">Reference proteome</keyword>
<reference evidence="2" key="1">
    <citation type="submission" date="2019-02" db="EMBL/GenBank/DDBJ databases">
        <authorList>
            <person name="Li S.-H."/>
        </authorList>
    </citation>
    <scope>NUCLEOTIDE SEQUENCE</scope>
    <source>
        <strain evidence="2">IMCC14734</strain>
    </source>
</reference>
<dbReference type="InterPro" id="IPR002545">
    <property type="entry name" value="CheW-lke_dom"/>
</dbReference>
<dbReference type="EMBL" id="SHNN01000001">
    <property type="protein sequence ID" value="MCX2980428.1"/>
    <property type="molecule type" value="Genomic_DNA"/>
</dbReference>
<dbReference type="InterPro" id="IPR036061">
    <property type="entry name" value="CheW-like_dom_sf"/>
</dbReference>
<name>A0ABT3TDP1_9GAMM</name>
<dbReference type="Pfam" id="PF01584">
    <property type="entry name" value="CheW"/>
    <property type="match status" value="1"/>
</dbReference>
<evidence type="ECO:0000313" key="2">
    <source>
        <dbReference type="EMBL" id="MCX2980428.1"/>
    </source>
</evidence>
<dbReference type="SUPFAM" id="SSF50341">
    <property type="entry name" value="CheW-like"/>
    <property type="match status" value="1"/>
</dbReference>
<organism evidence="2 3">
    <name type="scientific">Candidatus Litorirhabdus singularis</name>
    <dbReference type="NCBI Taxonomy" id="2518993"/>
    <lineage>
        <taxon>Bacteria</taxon>
        <taxon>Pseudomonadati</taxon>
        <taxon>Pseudomonadota</taxon>
        <taxon>Gammaproteobacteria</taxon>
        <taxon>Cellvibrionales</taxon>
        <taxon>Halieaceae</taxon>
        <taxon>Candidatus Litorirhabdus</taxon>
    </lineage>
</organism>
<evidence type="ECO:0000313" key="3">
    <source>
        <dbReference type="Proteomes" id="UP001143362"/>
    </source>
</evidence>
<comment type="caution">
    <text evidence="2">The sequence shown here is derived from an EMBL/GenBank/DDBJ whole genome shotgun (WGS) entry which is preliminary data.</text>
</comment>
<protein>
    <recommendedName>
        <fullName evidence="1">CheW-like domain-containing protein</fullName>
    </recommendedName>
</protein>
<sequence length="145" mass="15429">MTAQEMNESTLEVALLPLGDGRCIVVPLDAISEVKQMAPEAKSGRDLGELDWREMMLPIASLDAVCGLDTPQKEQLESVAVFKASAASKQPFRALAFAGTAAHRRVSASLMEEAEIPASGQFLGATKIGDQVFLIPDLQGLLFAA</sequence>
<accession>A0ABT3TDP1</accession>
<evidence type="ECO:0000259" key="1">
    <source>
        <dbReference type="Pfam" id="PF01584"/>
    </source>
</evidence>
<feature type="domain" description="CheW-like" evidence="1">
    <location>
        <begin position="17"/>
        <end position="142"/>
    </location>
</feature>
<dbReference type="RefSeq" id="WP_279244405.1">
    <property type="nucleotide sequence ID" value="NZ_SHNN01000001.1"/>
</dbReference>
<dbReference type="Proteomes" id="UP001143362">
    <property type="component" value="Unassembled WGS sequence"/>
</dbReference>
<proteinExistence type="predicted"/>